<evidence type="ECO:0000313" key="2">
    <source>
        <dbReference type="EMBL" id="KRU11353.1"/>
    </source>
</evidence>
<dbReference type="Proteomes" id="UP000028042">
    <property type="component" value="Unassembled WGS sequence"/>
</dbReference>
<dbReference type="Proteomes" id="UP000030905">
    <property type="component" value="Chromosome"/>
</dbReference>
<dbReference type="KEGG" id="cpae:CPAST_c25800"/>
<dbReference type="KEGG" id="cpat:CLPA_c25800"/>
<reference evidence="2 3" key="3">
    <citation type="journal article" name="Genome Announc.">
        <title>Improved Draft Genome Sequence of Clostridium pasteurianum Strain ATCC 6013 (DSM 525) Using a Hybrid Next-Generation Sequencing Approach.</title>
        <authorList>
            <person name="Pyne M.E."/>
            <person name="Utturkar S."/>
            <person name="Brown S.D."/>
            <person name="Moo-Young M."/>
            <person name="Chung D.A."/>
            <person name="Chou C.P."/>
        </authorList>
    </citation>
    <scope>NUCLEOTIDE SEQUENCE [LARGE SCALE GENOMIC DNA]</scope>
    <source>
        <strain evidence="2 3">ATCC 6013</strain>
    </source>
</reference>
<organism evidence="1 4">
    <name type="scientific">Clostridium pasteurianum DSM 525 = ATCC 6013</name>
    <dbReference type="NCBI Taxonomy" id="1262449"/>
    <lineage>
        <taxon>Bacteria</taxon>
        <taxon>Bacillati</taxon>
        <taxon>Bacillota</taxon>
        <taxon>Clostridia</taxon>
        <taxon>Eubacteriales</taxon>
        <taxon>Clostridiaceae</taxon>
        <taxon>Clostridium</taxon>
    </lineage>
</organism>
<dbReference type="GeneID" id="93074713"/>
<evidence type="ECO:0008006" key="5">
    <source>
        <dbReference type="Google" id="ProtNLM"/>
    </source>
</evidence>
<evidence type="ECO:0000313" key="3">
    <source>
        <dbReference type="Proteomes" id="UP000028042"/>
    </source>
</evidence>
<evidence type="ECO:0000313" key="1">
    <source>
        <dbReference type="EMBL" id="AJA52637.1"/>
    </source>
</evidence>
<name>A0A0H3J592_CLOPA</name>
<accession>A0A0H3J592</accession>
<keyword evidence="4" id="KW-1185">Reference proteome</keyword>
<proteinExistence type="predicted"/>
<dbReference type="GO" id="GO:0003677">
    <property type="term" value="F:DNA binding"/>
    <property type="evidence" value="ECO:0007669"/>
    <property type="project" value="InterPro"/>
</dbReference>
<reference evidence="2" key="2">
    <citation type="submission" date="2015-10" db="EMBL/GenBank/DDBJ databases">
        <title>Improved Draft Genome Sequence of Clostridium pasteurianum Strain ATCC 6013 (DSM 525) Using a Hybrid Next-Generation Sequencing Approach.</title>
        <authorList>
            <person name="Pyne M.E."/>
            <person name="Utturkar S.M."/>
            <person name="Brown S.D."/>
            <person name="Moo-Young M."/>
            <person name="Chung D.A."/>
            <person name="Chou P.C."/>
        </authorList>
    </citation>
    <scope>NUCLEOTIDE SEQUENCE</scope>
    <source>
        <strain evidence="2">ATCC 6013</strain>
    </source>
</reference>
<dbReference type="RefSeq" id="WP_003442429.1">
    <property type="nucleotide sequence ID" value="NZ_ANZB01000003.1"/>
</dbReference>
<dbReference type="SUPFAM" id="SSF47413">
    <property type="entry name" value="lambda repressor-like DNA-binding domains"/>
    <property type="match status" value="1"/>
</dbReference>
<dbReference type="EMBL" id="JPGY02000001">
    <property type="protein sequence ID" value="KRU11353.1"/>
    <property type="molecule type" value="Genomic_DNA"/>
</dbReference>
<evidence type="ECO:0000313" key="4">
    <source>
        <dbReference type="Proteomes" id="UP000030905"/>
    </source>
</evidence>
<reference evidence="1 4" key="1">
    <citation type="journal article" date="2015" name="Genome Announc.">
        <title>Complete Genome Sequence of the Nitrogen-Fixing and Solvent-Producing Clostridium pasteurianum DSM 525.</title>
        <authorList>
            <person name="Poehlein A."/>
            <person name="Grosse-Honebrink A."/>
            <person name="Zhang Y."/>
            <person name="Minton N.P."/>
            <person name="Daniel R."/>
        </authorList>
    </citation>
    <scope>NUCLEOTIDE SEQUENCE [LARGE SCALE GENOMIC DNA]</scope>
    <source>
        <strain evidence="1">DSM 525</strain>
        <strain evidence="4">DSM 525 / ATCC 6013</strain>
    </source>
</reference>
<dbReference type="PATRIC" id="fig|1262449.3.peg.1024"/>
<dbReference type="EMBL" id="CP009268">
    <property type="protein sequence ID" value="AJA52637.1"/>
    <property type="molecule type" value="Genomic_DNA"/>
</dbReference>
<dbReference type="AlphaFoldDB" id="A0A0H3J592"/>
<sequence>MLEQEIVRLKLIEYINEYDVKSKRFSKLCDVSEVTISLFINGKRMLSQKNLHIIWNDINNN</sequence>
<dbReference type="InterPro" id="IPR010982">
    <property type="entry name" value="Lambda_DNA-bd_dom_sf"/>
</dbReference>
<gene>
    <name evidence="1" type="ORF">CLPA_c25800</name>
    <name evidence="2" type="ORF">CP6013_00600</name>
</gene>
<protein>
    <recommendedName>
        <fullName evidence="5">HTH cro/C1-type domain-containing protein</fullName>
    </recommendedName>
</protein>